<evidence type="ECO:0008006" key="3">
    <source>
        <dbReference type="Google" id="ProtNLM"/>
    </source>
</evidence>
<proteinExistence type="predicted"/>
<dbReference type="EMBL" id="CAJZAG010000010">
    <property type="protein sequence ID" value="CAG9182239.1"/>
    <property type="molecule type" value="Genomic_DNA"/>
</dbReference>
<evidence type="ECO:0000313" key="1">
    <source>
        <dbReference type="EMBL" id="CAG9182239.1"/>
    </source>
</evidence>
<gene>
    <name evidence="1" type="ORF">LMG32289_05070</name>
</gene>
<reference evidence="1 2" key="1">
    <citation type="submission" date="2021-08" db="EMBL/GenBank/DDBJ databases">
        <authorList>
            <person name="Peeters C."/>
        </authorList>
    </citation>
    <scope>NUCLEOTIDE SEQUENCE [LARGE SCALE GENOMIC DNA]</scope>
    <source>
        <strain evidence="1 2">LMG 32289</strain>
    </source>
</reference>
<accession>A0ABN7Z8G4</accession>
<organism evidence="1 2">
    <name type="scientific">Cupriavidus pampae</name>
    <dbReference type="NCBI Taxonomy" id="659251"/>
    <lineage>
        <taxon>Bacteria</taxon>
        <taxon>Pseudomonadati</taxon>
        <taxon>Pseudomonadota</taxon>
        <taxon>Betaproteobacteria</taxon>
        <taxon>Burkholderiales</taxon>
        <taxon>Burkholderiaceae</taxon>
        <taxon>Cupriavidus</taxon>
    </lineage>
</organism>
<sequence>MSIMRAGSKAEALRFLASGKLAPGNLASGNTPGKATAATFAVELDYETGWQDAVELGRLGEKRGIKVQYRGQESIAVRSREALIEGLATPKPTFRQRNLYCQFDLGTLADHELVELEAKATRLGDYILAGHLLRDVDEVW</sequence>
<keyword evidence="2" id="KW-1185">Reference proteome</keyword>
<dbReference type="Proteomes" id="UP000706525">
    <property type="component" value="Unassembled WGS sequence"/>
</dbReference>
<evidence type="ECO:0000313" key="2">
    <source>
        <dbReference type="Proteomes" id="UP000706525"/>
    </source>
</evidence>
<name>A0ABN7Z8G4_9BURK</name>
<dbReference type="RefSeq" id="WP_223993369.1">
    <property type="nucleotide sequence ID" value="NZ_CAJZAG010000010.1"/>
</dbReference>
<comment type="caution">
    <text evidence="1">The sequence shown here is derived from an EMBL/GenBank/DDBJ whole genome shotgun (WGS) entry which is preliminary data.</text>
</comment>
<protein>
    <recommendedName>
        <fullName evidence="3">PHA-granule associated protein 4</fullName>
    </recommendedName>
</protein>